<dbReference type="EMBL" id="MH595449">
    <property type="protein sequence ID" value="AYV61102.1"/>
    <property type="molecule type" value="Genomic_DNA"/>
</dbReference>
<dbReference type="Pfam" id="PF01407">
    <property type="entry name" value="Gemini_AL3"/>
    <property type="match status" value="1"/>
</dbReference>
<dbReference type="PRINTS" id="PR00231">
    <property type="entry name" value="GEMCOATAL3"/>
</dbReference>
<gene>
    <name evidence="7" type="primary">C3</name>
</gene>
<evidence type="ECO:0000256" key="2">
    <source>
        <dbReference type="ARBA" id="ARBA00022581"/>
    </source>
</evidence>
<dbReference type="InterPro" id="IPR000657">
    <property type="entry name" value="Gemini_AL3"/>
</dbReference>
<keyword evidence="2 5" id="KW-0945">Host-virus interaction</keyword>
<evidence type="ECO:0000313" key="6">
    <source>
        <dbReference type="EMBL" id="AYV61090.1"/>
    </source>
</evidence>
<reference evidence="7" key="1">
    <citation type="journal article" date="2018" name="Virus">
        <title>Identification of a new turncurtovirus in the leafhopper Circulifer haematoceps and the host plant species Sesamum indicum.</title>
        <authorList>
            <person name="Hasanvand V."/>
            <person name="Kamali M."/>
            <person name="Heydarnejad J."/>
            <person name="Massumi H."/>
            <person name="Kvarnheden A."/>
            <person name="Varsani A."/>
        </authorList>
    </citation>
    <scope>NUCLEOTIDE SEQUENCE</scope>
    <source>
        <strain evidence="7">IR/Jir/JK_1-6/14</strain>
        <strain evidence="8">IR/Jir/JK_6-2/14</strain>
        <strain evidence="9">IR/Jir/JK_7-4/14</strain>
        <strain evidence="6">IR/Orz/LH_4-3/14</strain>
    </source>
</reference>
<dbReference type="EMBL" id="MH595451">
    <property type="protein sequence ID" value="AYV61114.1"/>
    <property type="molecule type" value="Genomic_DNA"/>
</dbReference>
<evidence type="ECO:0000313" key="7">
    <source>
        <dbReference type="EMBL" id="AYV61102.1"/>
    </source>
</evidence>
<protein>
    <recommendedName>
        <fullName evidence="5">Replication enhancer</fullName>
        <shortName evidence="5">REn</shortName>
    </recommendedName>
</protein>
<dbReference type="EMBL" id="MH595447">
    <property type="protein sequence ID" value="AYV61090.1"/>
    <property type="molecule type" value="Genomic_DNA"/>
</dbReference>
<dbReference type="EMBL" id="MH595450">
    <property type="protein sequence ID" value="AYV61108.1"/>
    <property type="molecule type" value="Genomic_DNA"/>
</dbReference>
<organism evidence="7">
    <name type="scientific">Sesame curly top virus</name>
    <dbReference type="NCBI Taxonomy" id="2487726"/>
    <lineage>
        <taxon>Viruses</taxon>
        <taxon>Monodnaviria</taxon>
        <taxon>Shotokuvirae</taxon>
        <taxon>Cressdnaviricota</taxon>
        <taxon>Repensiviricetes</taxon>
        <taxon>Geplafuvirales</taxon>
        <taxon>Geminiviridae</taxon>
        <taxon>Turncurtovirus</taxon>
        <taxon>Turncurtovirus sesami</taxon>
    </lineage>
</organism>
<evidence type="ECO:0000256" key="1">
    <source>
        <dbReference type="ARBA" id="ARBA00009424"/>
    </source>
</evidence>
<accession>A0A3S5H8D7</accession>
<evidence type="ECO:0000256" key="4">
    <source>
        <dbReference type="ARBA" id="ARBA00025955"/>
    </source>
</evidence>
<evidence type="ECO:0000256" key="5">
    <source>
        <dbReference type="RuleBase" id="RU363029"/>
    </source>
</evidence>
<evidence type="ECO:0000313" key="8">
    <source>
        <dbReference type="EMBL" id="AYV61108.1"/>
    </source>
</evidence>
<comment type="subunit">
    <text evidence="4 5">Homooligomer. Interacts with the replication-associated protein (REP). Interacts with host proliferating cell nuclear antigen (PCNA). Interacts with host retinoblastoma-related protein 1 (RBR1), and may thereby deregulate the host cell cycle. Oligomerization and interaction with PCNA are necessary for optimal replication enhancement.</text>
</comment>
<name>A0A3S5H8D7_9GEMI</name>
<evidence type="ECO:0000256" key="3">
    <source>
        <dbReference type="ARBA" id="ARBA00025603"/>
    </source>
</evidence>
<proteinExistence type="inferred from homology"/>
<comment type="similarity">
    <text evidence="1 5">Belongs to the geminiviridae replication enhancer protein family.</text>
</comment>
<evidence type="ECO:0000313" key="9">
    <source>
        <dbReference type="EMBL" id="AYV61114.1"/>
    </source>
</evidence>
<sequence length="137" mass="16519">MNVPTDFRTGEPITAMESRIGTYIWEVPNPLYLKQIYFHRFGPVFQARWQIRFNNNLRRHLNLHKFWMEFTITGTHRTLTGHRFLTTFSRGLYRYLDNLGVISIQLVVRGIKYVMYEEFEFVSSISDDMYSISFKQY</sequence>
<comment type="function">
    <text evidence="3">Increases viral DNA accumulation. Enhances infectivity and symptom expression.</text>
</comment>
<dbReference type="GO" id="GO:0016032">
    <property type="term" value="P:viral process"/>
    <property type="evidence" value="ECO:0007669"/>
    <property type="project" value="InterPro"/>
</dbReference>